<evidence type="ECO:0000256" key="5">
    <source>
        <dbReference type="SAM" id="Phobius"/>
    </source>
</evidence>
<organism evidence="6">
    <name type="scientific">marine metagenome</name>
    <dbReference type="NCBI Taxonomy" id="408172"/>
    <lineage>
        <taxon>unclassified sequences</taxon>
        <taxon>metagenomes</taxon>
        <taxon>ecological metagenomes</taxon>
    </lineage>
</organism>
<dbReference type="InterPro" id="IPR003825">
    <property type="entry name" value="Colicin-V_CvpA"/>
</dbReference>
<evidence type="ECO:0008006" key="7">
    <source>
        <dbReference type="Google" id="ProtNLM"/>
    </source>
</evidence>
<reference evidence="6" key="1">
    <citation type="submission" date="2018-05" db="EMBL/GenBank/DDBJ databases">
        <authorList>
            <person name="Lanie J.A."/>
            <person name="Ng W.-L."/>
            <person name="Kazmierczak K.M."/>
            <person name="Andrzejewski T.M."/>
            <person name="Davidsen T.M."/>
            <person name="Wayne K.J."/>
            <person name="Tettelin H."/>
            <person name="Glass J.I."/>
            <person name="Rusch D."/>
            <person name="Podicherti R."/>
            <person name="Tsui H.-C.T."/>
            <person name="Winkler M.E."/>
        </authorList>
    </citation>
    <scope>NUCLEOTIDE SEQUENCE</scope>
</reference>
<dbReference type="GO" id="GO:0009403">
    <property type="term" value="P:toxin biosynthetic process"/>
    <property type="evidence" value="ECO:0007669"/>
    <property type="project" value="InterPro"/>
</dbReference>
<dbReference type="PANTHER" id="PTHR37306:SF1">
    <property type="entry name" value="COLICIN V PRODUCTION PROTEIN"/>
    <property type="match status" value="1"/>
</dbReference>
<feature type="transmembrane region" description="Helical" evidence="5">
    <location>
        <begin position="6"/>
        <end position="25"/>
    </location>
</feature>
<dbReference type="AlphaFoldDB" id="A0A381SEJ6"/>
<dbReference type="Pfam" id="PF02674">
    <property type="entry name" value="Colicin_V"/>
    <property type="match status" value="1"/>
</dbReference>
<evidence type="ECO:0000256" key="2">
    <source>
        <dbReference type="ARBA" id="ARBA00022692"/>
    </source>
</evidence>
<feature type="transmembrane region" description="Helical" evidence="5">
    <location>
        <begin position="32"/>
        <end position="56"/>
    </location>
</feature>
<accession>A0A381SEJ6</accession>
<gene>
    <name evidence="6" type="ORF">METZ01_LOCUS54758</name>
</gene>
<evidence type="ECO:0000256" key="3">
    <source>
        <dbReference type="ARBA" id="ARBA00022989"/>
    </source>
</evidence>
<dbReference type="EMBL" id="UINC01002951">
    <property type="protein sequence ID" value="SVA01904.1"/>
    <property type="molecule type" value="Genomic_DNA"/>
</dbReference>
<comment type="subcellular location">
    <subcellularLocation>
        <location evidence="1">Membrane</location>
        <topology evidence="1">Multi-pass membrane protein</topology>
    </subcellularLocation>
</comment>
<dbReference type="GO" id="GO:0016020">
    <property type="term" value="C:membrane"/>
    <property type="evidence" value="ECO:0007669"/>
    <property type="project" value="UniProtKB-SubCell"/>
</dbReference>
<name>A0A381SEJ6_9ZZZZ</name>
<feature type="transmembrane region" description="Helical" evidence="5">
    <location>
        <begin position="62"/>
        <end position="83"/>
    </location>
</feature>
<dbReference type="PANTHER" id="PTHR37306">
    <property type="entry name" value="COLICIN V PRODUCTION PROTEIN"/>
    <property type="match status" value="1"/>
</dbReference>
<evidence type="ECO:0000256" key="1">
    <source>
        <dbReference type="ARBA" id="ARBA00004141"/>
    </source>
</evidence>
<evidence type="ECO:0000256" key="4">
    <source>
        <dbReference type="ARBA" id="ARBA00023136"/>
    </source>
</evidence>
<evidence type="ECO:0000313" key="6">
    <source>
        <dbReference type="EMBL" id="SVA01904.1"/>
    </source>
</evidence>
<sequence length="184" mass="20921">MILFLDVLASFFMVVMGGVGFRRGFIEEMGRLLGLIISTIFALNYYLDLAGLILGIVSVNTFVIMVISFAIIFALMLFITRVLTRFFHILLTSSGTKFANRSMGFLFGAVKGMIILMLLYWTVDLFPEKKWATIIRKESYLSKTFSNTRHIIIDIFHLTDPVRQGEIFIQNVIKRDSSVGKKEG</sequence>
<proteinExistence type="predicted"/>
<protein>
    <recommendedName>
        <fullName evidence="7">CvpA family protein</fullName>
    </recommendedName>
</protein>
<keyword evidence="4 5" id="KW-0472">Membrane</keyword>
<keyword evidence="2 5" id="KW-0812">Transmembrane</keyword>
<feature type="transmembrane region" description="Helical" evidence="5">
    <location>
        <begin position="104"/>
        <end position="123"/>
    </location>
</feature>
<keyword evidence="3 5" id="KW-1133">Transmembrane helix</keyword>